<evidence type="ECO:0000313" key="6">
    <source>
        <dbReference type="EMBL" id="KAA0198761.1"/>
    </source>
</evidence>
<evidence type="ECO:0000256" key="4">
    <source>
        <dbReference type="ARBA" id="ARBA00023242"/>
    </source>
</evidence>
<organism evidence="6 7">
    <name type="scientific">Fasciolopsis buskii</name>
    <dbReference type="NCBI Taxonomy" id="27845"/>
    <lineage>
        <taxon>Eukaryota</taxon>
        <taxon>Metazoa</taxon>
        <taxon>Spiralia</taxon>
        <taxon>Lophotrochozoa</taxon>
        <taxon>Platyhelminthes</taxon>
        <taxon>Trematoda</taxon>
        <taxon>Digenea</taxon>
        <taxon>Plagiorchiida</taxon>
        <taxon>Echinostomata</taxon>
        <taxon>Echinostomatoidea</taxon>
        <taxon>Fasciolidae</taxon>
        <taxon>Fasciolopsis</taxon>
    </lineage>
</organism>
<dbReference type="OrthoDB" id="196858at2759"/>
<keyword evidence="3" id="KW-0677">Repeat</keyword>
<dbReference type="AlphaFoldDB" id="A0A8E0S115"/>
<dbReference type="PANTHER" id="PTHR44040">
    <property type="entry name" value="RETINOBLASTOMA-BINDING PROTEIN 5"/>
    <property type="match status" value="1"/>
</dbReference>
<reference evidence="6" key="1">
    <citation type="submission" date="2019-05" db="EMBL/GenBank/DDBJ databases">
        <title>Annotation for the trematode Fasciolopsis buski.</title>
        <authorList>
            <person name="Choi Y.-J."/>
        </authorList>
    </citation>
    <scope>NUCLEOTIDE SEQUENCE</scope>
    <source>
        <strain evidence="6">HT</strain>
        <tissue evidence="6">Whole worm</tissue>
    </source>
</reference>
<sequence length="328" mass="36155">RFFLLNSADRVIRVYNCEEALKADGTELEPIKKLKDLVTGSHWRKCCFSGDGEFICAGSMKQHSIYLWERASGTLVKILHGQKGETLLDVVWHPLRPIIVSISNSVTKEQVSIWAQTQVQNWSAFAPDFKELDENVEYEERESEFDVEDEDKNVEESKDKDDEDVEVDVETLEPVTALMSSDEEGECEDVLMYLSISPEVDNPDDLSGGEEPLAPANETSGARKRSDSPSVCSGTMEPPPKQMRGARDSVRNNPSGMTFSIDLPGAPTDDVHPLVSSRRPSSKSLNADNNKHGGTGGGVGSGHPSSLGYNGGPRKTGTRQRDRNKSRK</sequence>
<dbReference type="GO" id="GO:0048188">
    <property type="term" value="C:Set1C/COMPASS complex"/>
    <property type="evidence" value="ECO:0007669"/>
    <property type="project" value="InterPro"/>
</dbReference>
<comment type="subcellular location">
    <subcellularLocation>
        <location evidence="1">Nucleus</location>
    </subcellularLocation>
</comment>
<evidence type="ECO:0000256" key="2">
    <source>
        <dbReference type="ARBA" id="ARBA00022574"/>
    </source>
</evidence>
<feature type="region of interest" description="Disordered" evidence="5">
    <location>
        <begin position="198"/>
        <end position="328"/>
    </location>
</feature>
<dbReference type="Gene3D" id="2.130.10.10">
    <property type="entry name" value="YVTN repeat-like/Quinoprotein amine dehydrogenase"/>
    <property type="match status" value="1"/>
</dbReference>
<evidence type="ECO:0000313" key="7">
    <source>
        <dbReference type="Proteomes" id="UP000728185"/>
    </source>
</evidence>
<keyword evidence="4" id="KW-0539">Nucleus</keyword>
<feature type="compositionally biased region" description="Basic and acidic residues" evidence="5">
    <location>
        <begin position="319"/>
        <end position="328"/>
    </location>
</feature>
<evidence type="ECO:0000256" key="5">
    <source>
        <dbReference type="SAM" id="MobiDB-lite"/>
    </source>
</evidence>
<dbReference type="InterPro" id="IPR036322">
    <property type="entry name" value="WD40_repeat_dom_sf"/>
</dbReference>
<dbReference type="PANTHER" id="PTHR44040:SF1">
    <property type="entry name" value="RETINOBLASTOMA-BINDING PROTEIN 5"/>
    <property type="match status" value="1"/>
</dbReference>
<dbReference type="Proteomes" id="UP000728185">
    <property type="component" value="Unassembled WGS sequence"/>
</dbReference>
<accession>A0A8E0S115</accession>
<feature type="compositionally biased region" description="Acidic residues" evidence="5">
    <location>
        <begin position="137"/>
        <end position="153"/>
    </location>
</feature>
<dbReference type="InterPro" id="IPR015943">
    <property type="entry name" value="WD40/YVTN_repeat-like_dom_sf"/>
</dbReference>
<protein>
    <submittedName>
        <fullName evidence="6">Retinoblastoma-binding protein 5</fullName>
    </submittedName>
</protein>
<keyword evidence="2" id="KW-0853">WD repeat</keyword>
<keyword evidence="7" id="KW-1185">Reference proteome</keyword>
<proteinExistence type="predicted"/>
<dbReference type="InterPro" id="IPR037850">
    <property type="entry name" value="RBBP5/Swd1"/>
</dbReference>
<feature type="compositionally biased region" description="Polar residues" evidence="5">
    <location>
        <begin position="278"/>
        <end position="288"/>
    </location>
</feature>
<gene>
    <name evidence="6" type="ORF">FBUS_00488</name>
</gene>
<feature type="region of interest" description="Disordered" evidence="5">
    <location>
        <begin position="137"/>
        <end position="168"/>
    </location>
</feature>
<comment type="caution">
    <text evidence="6">The sequence shown here is derived from an EMBL/GenBank/DDBJ whole genome shotgun (WGS) entry which is preliminary data.</text>
</comment>
<dbReference type="SUPFAM" id="SSF50978">
    <property type="entry name" value="WD40 repeat-like"/>
    <property type="match status" value="1"/>
</dbReference>
<feature type="non-terminal residue" evidence="6">
    <location>
        <position position="1"/>
    </location>
</feature>
<evidence type="ECO:0000256" key="1">
    <source>
        <dbReference type="ARBA" id="ARBA00004123"/>
    </source>
</evidence>
<name>A0A8E0S115_9TREM</name>
<dbReference type="EMBL" id="LUCM01001514">
    <property type="protein sequence ID" value="KAA0198761.1"/>
    <property type="molecule type" value="Genomic_DNA"/>
</dbReference>
<evidence type="ECO:0000256" key="3">
    <source>
        <dbReference type="ARBA" id="ARBA00022737"/>
    </source>
</evidence>